<dbReference type="InterPro" id="IPR004821">
    <property type="entry name" value="Cyt_trans-like"/>
</dbReference>
<accession>A3VL87</accession>
<dbReference type="Gene3D" id="3.40.50.620">
    <property type="entry name" value="HUPs"/>
    <property type="match status" value="1"/>
</dbReference>
<evidence type="ECO:0000256" key="2">
    <source>
        <dbReference type="ARBA" id="ARBA00022695"/>
    </source>
</evidence>
<dbReference type="InterPro" id="IPR050385">
    <property type="entry name" value="Archaeal_FAD_synthase"/>
</dbReference>
<protein>
    <submittedName>
        <fullName evidence="4">Putative glycerol-3-phosphate cytidyltransferase</fullName>
    </submittedName>
</protein>
<dbReference type="GO" id="GO:0016779">
    <property type="term" value="F:nucleotidyltransferase activity"/>
    <property type="evidence" value="ECO:0007669"/>
    <property type="project" value="UniProtKB-KW"/>
</dbReference>
<dbReference type="PANTHER" id="PTHR43793:SF1">
    <property type="entry name" value="FAD SYNTHASE"/>
    <property type="match status" value="1"/>
</dbReference>
<dbReference type="AlphaFoldDB" id="A3VL87"/>
<feature type="domain" description="Cytidyltransferase-like" evidence="3">
    <location>
        <begin position="9"/>
        <end position="132"/>
    </location>
</feature>
<dbReference type="OrthoDB" id="9802794at2"/>
<dbReference type="RefSeq" id="WP_008334192.1">
    <property type="nucleotide sequence ID" value="NZ_CH902578.1"/>
</dbReference>
<keyword evidence="1 4" id="KW-0808">Transferase</keyword>
<gene>
    <name evidence="4" type="ORF">RB2654_18091</name>
</gene>
<reference evidence="4 5" key="1">
    <citation type="journal article" date="2010" name="J. Bacteriol.">
        <title>Genome sequences of Pelagibaca bermudensis HTCC2601T and Maritimibacter alkaliphilus HTCC2654T, the type strains of two marine Roseobacter genera.</title>
        <authorList>
            <person name="Thrash J.C."/>
            <person name="Cho J.C."/>
            <person name="Ferriera S."/>
            <person name="Johnson J."/>
            <person name="Vergin K.L."/>
            <person name="Giovannoni S.J."/>
        </authorList>
    </citation>
    <scope>NUCLEOTIDE SEQUENCE [LARGE SCALE GENOMIC DNA]</scope>
    <source>
        <strain evidence="4 5">HTCC2654</strain>
    </source>
</reference>
<name>A3VL87_9RHOB</name>
<dbReference type="PANTHER" id="PTHR43793">
    <property type="entry name" value="FAD SYNTHASE"/>
    <property type="match status" value="1"/>
</dbReference>
<sequence length="143" mass="16448">MAKPHSVVLTTGVFDLMHSNHLAALREAKAFGDHLIVGVHVDTVVESYKRTPILPAEERLKQVQAVRWVDEAYIDPLPEVADSYEARYQRFRPDHFVYFGEGFEEAFEPMTRRGLLRRLPYHEGISTSQIIETVRRRLADGTL</sequence>
<evidence type="ECO:0000313" key="5">
    <source>
        <dbReference type="Proteomes" id="UP000002931"/>
    </source>
</evidence>
<dbReference type="EMBL" id="AAMT01000021">
    <property type="protein sequence ID" value="EAQ11006.1"/>
    <property type="molecule type" value="Genomic_DNA"/>
</dbReference>
<organism evidence="4 5">
    <name type="scientific">Maritimibacter alkaliphilus HTCC2654</name>
    <dbReference type="NCBI Taxonomy" id="314271"/>
    <lineage>
        <taxon>Bacteria</taxon>
        <taxon>Pseudomonadati</taxon>
        <taxon>Pseudomonadota</taxon>
        <taxon>Alphaproteobacteria</taxon>
        <taxon>Rhodobacterales</taxon>
        <taxon>Roseobacteraceae</taxon>
        <taxon>Maritimibacter</taxon>
    </lineage>
</organism>
<evidence type="ECO:0000259" key="3">
    <source>
        <dbReference type="Pfam" id="PF01467"/>
    </source>
</evidence>
<keyword evidence="2" id="KW-0548">Nucleotidyltransferase</keyword>
<evidence type="ECO:0000313" key="4">
    <source>
        <dbReference type="EMBL" id="EAQ11006.1"/>
    </source>
</evidence>
<dbReference type="eggNOG" id="COG0615">
    <property type="taxonomic scope" value="Bacteria"/>
</dbReference>
<dbReference type="STRING" id="314271.RB2654_18091"/>
<dbReference type="Proteomes" id="UP000002931">
    <property type="component" value="Unassembled WGS sequence"/>
</dbReference>
<keyword evidence="5" id="KW-1185">Reference proteome</keyword>
<dbReference type="NCBIfam" id="TIGR00125">
    <property type="entry name" value="cyt_tran_rel"/>
    <property type="match status" value="1"/>
</dbReference>
<dbReference type="HOGENOM" id="CLU_034585_2_2_5"/>
<dbReference type="InterPro" id="IPR014729">
    <property type="entry name" value="Rossmann-like_a/b/a_fold"/>
</dbReference>
<dbReference type="SUPFAM" id="SSF52374">
    <property type="entry name" value="Nucleotidylyl transferase"/>
    <property type="match status" value="1"/>
</dbReference>
<comment type="caution">
    <text evidence="4">The sequence shown here is derived from an EMBL/GenBank/DDBJ whole genome shotgun (WGS) entry which is preliminary data.</text>
</comment>
<dbReference type="Pfam" id="PF01467">
    <property type="entry name" value="CTP_transf_like"/>
    <property type="match status" value="1"/>
</dbReference>
<evidence type="ECO:0000256" key="1">
    <source>
        <dbReference type="ARBA" id="ARBA00022679"/>
    </source>
</evidence>
<proteinExistence type="predicted"/>